<dbReference type="PROSITE" id="PS52012">
    <property type="entry name" value="CFEM"/>
    <property type="match status" value="1"/>
</dbReference>
<evidence type="ECO:0000256" key="5">
    <source>
        <dbReference type="ARBA" id="ARBA00022622"/>
    </source>
</evidence>
<evidence type="ECO:0000256" key="1">
    <source>
        <dbReference type="ARBA" id="ARBA00004589"/>
    </source>
</evidence>
<protein>
    <recommendedName>
        <fullName evidence="12">CFEM domain-containing protein</fullName>
    </recommendedName>
</protein>
<dbReference type="Proteomes" id="UP000265631">
    <property type="component" value="Unassembled WGS sequence"/>
</dbReference>
<keyword evidence="6 11" id="KW-0732">Signal</keyword>
<evidence type="ECO:0000256" key="7">
    <source>
        <dbReference type="ARBA" id="ARBA00023157"/>
    </source>
</evidence>
<evidence type="ECO:0000256" key="4">
    <source>
        <dbReference type="ARBA" id="ARBA00022525"/>
    </source>
</evidence>
<keyword evidence="5" id="KW-0325">Glycoprotein</keyword>
<evidence type="ECO:0000256" key="10">
    <source>
        <dbReference type="SAM" id="MobiDB-lite"/>
    </source>
</evidence>
<evidence type="ECO:0000256" key="6">
    <source>
        <dbReference type="ARBA" id="ARBA00022729"/>
    </source>
</evidence>
<keyword evidence="5" id="KW-0336">GPI-anchor</keyword>
<keyword evidence="5" id="KW-0472">Membrane</keyword>
<gene>
    <name evidence="13" type="ORF">FIE12Z_2117</name>
</gene>
<keyword evidence="7 9" id="KW-1015">Disulfide bond</keyword>
<comment type="similarity">
    <text evidence="3">Belongs to the RBT5 family.</text>
</comment>
<feature type="chain" id="PRO_5017457462" description="CFEM domain-containing protein" evidence="11">
    <location>
        <begin position="22"/>
        <end position="217"/>
    </location>
</feature>
<evidence type="ECO:0000313" key="13">
    <source>
        <dbReference type="EMBL" id="RFN53636.1"/>
    </source>
</evidence>
<feature type="region of interest" description="Disordered" evidence="10">
    <location>
        <begin position="140"/>
        <end position="190"/>
    </location>
</feature>
<comment type="caution">
    <text evidence="13">The sequence shown here is derived from an EMBL/GenBank/DDBJ whole genome shotgun (WGS) entry which is preliminary data.</text>
</comment>
<feature type="disulfide bond" evidence="9">
    <location>
        <begin position="47"/>
        <end position="54"/>
    </location>
</feature>
<keyword evidence="8" id="KW-0449">Lipoprotein</keyword>
<dbReference type="GO" id="GO:0005576">
    <property type="term" value="C:extracellular region"/>
    <property type="evidence" value="ECO:0007669"/>
    <property type="project" value="UniProtKB-SubCell"/>
</dbReference>
<evidence type="ECO:0000256" key="8">
    <source>
        <dbReference type="ARBA" id="ARBA00023288"/>
    </source>
</evidence>
<evidence type="ECO:0000259" key="12">
    <source>
        <dbReference type="PROSITE" id="PS52012"/>
    </source>
</evidence>
<dbReference type="Pfam" id="PF05730">
    <property type="entry name" value="CFEM"/>
    <property type="match status" value="1"/>
</dbReference>
<dbReference type="EMBL" id="PXXK01000039">
    <property type="protein sequence ID" value="RFN53636.1"/>
    <property type="molecule type" value="Genomic_DNA"/>
</dbReference>
<dbReference type="GO" id="GO:0098552">
    <property type="term" value="C:side of membrane"/>
    <property type="evidence" value="ECO:0007669"/>
    <property type="project" value="UniProtKB-KW"/>
</dbReference>
<keyword evidence="4" id="KW-0964">Secreted</keyword>
<proteinExistence type="inferred from homology"/>
<comment type="caution">
    <text evidence="9">Lacks conserved residue(s) required for the propagation of feature annotation.</text>
</comment>
<organism evidence="13 14">
    <name type="scientific">Fusarium flagelliforme</name>
    <dbReference type="NCBI Taxonomy" id="2675880"/>
    <lineage>
        <taxon>Eukaryota</taxon>
        <taxon>Fungi</taxon>
        <taxon>Dikarya</taxon>
        <taxon>Ascomycota</taxon>
        <taxon>Pezizomycotina</taxon>
        <taxon>Sordariomycetes</taxon>
        <taxon>Hypocreomycetidae</taxon>
        <taxon>Hypocreales</taxon>
        <taxon>Nectriaceae</taxon>
        <taxon>Fusarium</taxon>
        <taxon>Fusarium incarnatum-equiseti species complex</taxon>
    </lineage>
</organism>
<evidence type="ECO:0000256" key="9">
    <source>
        <dbReference type="PROSITE-ProRule" id="PRU01356"/>
    </source>
</evidence>
<feature type="signal peptide" evidence="11">
    <location>
        <begin position="1"/>
        <end position="21"/>
    </location>
</feature>
<keyword evidence="14" id="KW-1185">Reference proteome</keyword>
<name>A0A395N0G6_9HYPO</name>
<evidence type="ECO:0000256" key="2">
    <source>
        <dbReference type="ARBA" id="ARBA00004613"/>
    </source>
</evidence>
<accession>A0A395N0G6</accession>
<dbReference type="AlphaFoldDB" id="A0A395N0G6"/>
<dbReference type="InterPro" id="IPR008427">
    <property type="entry name" value="Extracellular_membr_CFEM_dom"/>
</dbReference>
<evidence type="ECO:0000256" key="11">
    <source>
        <dbReference type="SAM" id="SignalP"/>
    </source>
</evidence>
<evidence type="ECO:0000313" key="14">
    <source>
        <dbReference type="Proteomes" id="UP000265631"/>
    </source>
</evidence>
<reference evidence="13 14" key="1">
    <citation type="journal article" date="2018" name="PLoS Pathog.">
        <title>Evolution of structural diversity of trichothecenes, a family of toxins produced by plant pathogenic and entomopathogenic fungi.</title>
        <authorList>
            <person name="Proctor R.H."/>
            <person name="McCormick S.P."/>
            <person name="Kim H.S."/>
            <person name="Cardoza R.E."/>
            <person name="Stanley A.M."/>
            <person name="Lindo L."/>
            <person name="Kelly A."/>
            <person name="Brown D.W."/>
            <person name="Lee T."/>
            <person name="Vaughan M.M."/>
            <person name="Alexander N.J."/>
            <person name="Busman M."/>
            <person name="Gutierrez S."/>
        </authorList>
    </citation>
    <scope>NUCLEOTIDE SEQUENCE [LARGE SCALE GENOMIC DNA]</scope>
    <source>
        <strain evidence="13 14">NRRL 13405</strain>
    </source>
</reference>
<sequence length="217" mass="22159">MKSAVSGIIVAGALLPTLALAKGGSKVIDTPHCVNSCMVDATRKRGCVPYYEKCFCGKEYEDLFKACALNECAEKELDEAIVAGFGRCNATVGITYRSTSMPSETAGAAAPATVTPSIPHYVPCRVKHPVVIVTKTVTTPLSSSSTSSPSSPSSPSDLSSPSTAPNTPSLPTTADTSDTTVPAATSSTATTATDSGAEMAYVGSLGLLSIATLLFLL</sequence>
<feature type="domain" description="CFEM" evidence="12">
    <location>
        <begin position="6"/>
        <end position="115"/>
    </location>
</feature>
<evidence type="ECO:0000256" key="3">
    <source>
        <dbReference type="ARBA" id="ARBA00010031"/>
    </source>
</evidence>
<comment type="subcellular location">
    <subcellularLocation>
        <location evidence="1">Membrane</location>
        <topology evidence="1">Lipid-anchor</topology>
        <topology evidence="1">GPI-anchor</topology>
    </subcellularLocation>
    <subcellularLocation>
        <location evidence="2">Secreted</location>
    </subcellularLocation>
</comment>